<dbReference type="Gene3D" id="2.60.120.260">
    <property type="entry name" value="Galactose-binding domain-like"/>
    <property type="match status" value="1"/>
</dbReference>
<keyword evidence="1" id="KW-1133">Transmembrane helix</keyword>
<reference evidence="5" key="1">
    <citation type="journal article" date="2019" name="Int. J. Syst. Evol. Microbiol.">
        <title>The Global Catalogue of Microorganisms (GCM) 10K type strain sequencing project: providing services to taxonomists for standard genome sequencing and annotation.</title>
        <authorList>
            <consortium name="The Broad Institute Genomics Platform"/>
            <consortium name="The Broad Institute Genome Sequencing Center for Infectious Disease"/>
            <person name="Wu L."/>
            <person name="Ma J."/>
        </authorList>
    </citation>
    <scope>NUCLEOTIDE SEQUENCE [LARGE SCALE GENOMIC DNA]</scope>
    <source>
        <strain evidence="5">KCTC 42644</strain>
    </source>
</reference>
<keyword evidence="1" id="KW-0472">Membrane</keyword>
<feature type="signal peptide" evidence="2">
    <location>
        <begin position="1"/>
        <end position="21"/>
    </location>
</feature>
<feature type="chain" id="PRO_5046556060" evidence="2">
    <location>
        <begin position="22"/>
        <end position="236"/>
    </location>
</feature>
<feature type="domain" description="Ice-binding protein C-terminal" evidence="3">
    <location>
        <begin position="210"/>
        <end position="233"/>
    </location>
</feature>
<name>A0ABV7XBH8_9SPHN</name>
<evidence type="ECO:0000256" key="2">
    <source>
        <dbReference type="SAM" id="SignalP"/>
    </source>
</evidence>
<keyword evidence="2" id="KW-0732">Signal</keyword>
<dbReference type="NCBIfam" id="TIGR02595">
    <property type="entry name" value="PEP_CTERM"/>
    <property type="match status" value="1"/>
</dbReference>
<gene>
    <name evidence="4" type="ORF">ACFOMD_12875</name>
</gene>
<dbReference type="EMBL" id="JBHRXV010000011">
    <property type="protein sequence ID" value="MFC3713472.1"/>
    <property type="molecule type" value="Genomic_DNA"/>
</dbReference>
<keyword evidence="5" id="KW-1185">Reference proteome</keyword>
<comment type="caution">
    <text evidence="4">The sequence shown here is derived from an EMBL/GenBank/DDBJ whole genome shotgun (WGS) entry which is preliminary data.</text>
</comment>
<dbReference type="InterPro" id="IPR013424">
    <property type="entry name" value="Ice-binding_C"/>
</dbReference>
<evidence type="ECO:0000313" key="5">
    <source>
        <dbReference type="Proteomes" id="UP001595615"/>
    </source>
</evidence>
<organism evidence="4 5">
    <name type="scientific">Sphingoaurantiacus capsulatus</name>
    <dbReference type="NCBI Taxonomy" id="1771310"/>
    <lineage>
        <taxon>Bacteria</taxon>
        <taxon>Pseudomonadati</taxon>
        <taxon>Pseudomonadota</taxon>
        <taxon>Alphaproteobacteria</taxon>
        <taxon>Sphingomonadales</taxon>
        <taxon>Sphingosinicellaceae</taxon>
        <taxon>Sphingoaurantiacus</taxon>
    </lineage>
</organism>
<evidence type="ECO:0000256" key="1">
    <source>
        <dbReference type="SAM" id="Phobius"/>
    </source>
</evidence>
<evidence type="ECO:0000313" key="4">
    <source>
        <dbReference type="EMBL" id="MFC3713472.1"/>
    </source>
</evidence>
<evidence type="ECO:0000259" key="3">
    <source>
        <dbReference type="Pfam" id="PF07589"/>
    </source>
</evidence>
<dbReference type="RefSeq" id="WP_380861998.1">
    <property type="nucleotide sequence ID" value="NZ_JBHRXV010000011.1"/>
</dbReference>
<dbReference type="Pfam" id="PF07589">
    <property type="entry name" value="PEP-CTERM"/>
    <property type="match status" value="1"/>
</dbReference>
<feature type="transmembrane region" description="Helical" evidence="1">
    <location>
        <begin position="214"/>
        <end position="230"/>
    </location>
</feature>
<proteinExistence type="predicted"/>
<accession>A0ABV7XBH8</accession>
<dbReference type="Proteomes" id="UP001595615">
    <property type="component" value="Unassembled WGS sequence"/>
</dbReference>
<keyword evidence="1" id="KW-0812">Transmembrane</keyword>
<protein>
    <submittedName>
        <fullName evidence="4">PEP-CTERM sorting domain-containing protein</fullName>
    </submittedName>
</protein>
<sequence length="236" mass="24163">MMKFKAAVLATALLSGVPTFAAELLTNGGFEAGNLSGWSRTGPHSGGCNSNYTVGTTGSTSGCTGFGPYNSFTNPTEGSYAAYNSLDGSAGSTYAISQTVLLPNAIGDATISWSDAAGGGAGWNWAQPRTFSVDLFNGAALIGNVYNATFTNNGGAGFFQNWTVRSIDVMSLLSGFGGQSVTLRFSNFIPQTSTGPASFAIDNVSFDATAVPEPAMLGLFGLGVAGLAGLRRRKRA</sequence>